<feature type="compositionally biased region" description="Low complexity" evidence="1">
    <location>
        <begin position="358"/>
        <end position="369"/>
    </location>
</feature>
<reference evidence="2 3" key="1">
    <citation type="submission" date="2018-06" db="EMBL/GenBank/DDBJ databases">
        <title>Comparative genomics reveals the genomic features of Rhizophagus irregularis, R. cerebriforme, R. diaphanum and Gigaspora rosea, and their symbiotic lifestyle signature.</title>
        <authorList>
            <person name="Morin E."/>
            <person name="San Clemente H."/>
            <person name="Chen E.C.H."/>
            <person name="De La Providencia I."/>
            <person name="Hainaut M."/>
            <person name="Kuo A."/>
            <person name="Kohler A."/>
            <person name="Murat C."/>
            <person name="Tang N."/>
            <person name="Roy S."/>
            <person name="Loubradou J."/>
            <person name="Henrissat B."/>
            <person name="Grigoriev I.V."/>
            <person name="Corradi N."/>
            <person name="Roux C."/>
            <person name="Martin F.M."/>
        </authorList>
    </citation>
    <scope>NUCLEOTIDE SEQUENCE [LARGE SCALE GENOMIC DNA]</scope>
    <source>
        <strain evidence="2 3">DAOM 227022</strain>
    </source>
</reference>
<comment type="caution">
    <text evidence="2">The sequence shown here is derived from an EMBL/GenBank/DDBJ whole genome shotgun (WGS) entry which is preliminary data.</text>
</comment>
<dbReference type="AlphaFoldDB" id="A0A397S730"/>
<feature type="region of interest" description="Disordered" evidence="1">
    <location>
        <begin position="1"/>
        <end position="20"/>
    </location>
</feature>
<evidence type="ECO:0000313" key="2">
    <source>
        <dbReference type="EMBL" id="RIA82180.1"/>
    </source>
</evidence>
<organism evidence="2 3">
    <name type="scientific">Glomus cerebriforme</name>
    <dbReference type="NCBI Taxonomy" id="658196"/>
    <lineage>
        <taxon>Eukaryota</taxon>
        <taxon>Fungi</taxon>
        <taxon>Fungi incertae sedis</taxon>
        <taxon>Mucoromycota</taxon>
        <taxon>Glomeromycotina</taxon>
        <taxon>Glomeromycetes</taxon>
        <taxon>Glomerales</taxon>
        <taxon>Glomeraceae</taxon>
        <taxon>Glomus</taxon>
    </lineage>
</organism>
<feature type="compositionally biased region" description="Polar residues" evidence="1">
    <location>
        <begin position="325"/>
        <end position="342"/>
    </location>
</feature>
<keyword evidence="3" id="KW-1185">Reference proteome</keyword>
<proteinExistence type="predicted"/>
<name>A0A397S730_9GLOM</name>
<accession>A0A397S730</accession>
<dbReference type="EMBL" id="QKYT01000695">
    <property type="protein sequence ID" value="RIA82180.1"/>
    <property type="molecule type" value="Genomic_DNA"/>
</dbReference>
<feature type="compositionally biased region" description="Low complexity" evidence="1">
    <location>
        <begin position="376"/>
        <end position="387"/>
    </location>
</feature>
<sequence>MDHSKENSSSYSSNDSFTTIKSNVSESTRYELRNSSISPLVDSNSNVPINKVVLLSPYTEKEPELIKSHNQSSQSGMSEQPELIGSYNKVMLDKDKGKKREHVKKDFLNISTSTSLNIKKTGVENRDRLGFNKNKGKGKEREHITEKDFCATFPSTFSNTTQTDDRFDIPVPTTRIPNQFTPTNIRPMVNQEPGYFDCIERNRNFHPIYSPPYFNGMQKNDYFPGLPPNFSNQFTPTNIRPMINQGPDYFGCMEKMNDFYPICSCPLCFSNKLSGIQANYYIPEPITRISNQPTFNNFGPMVNHDPGYVERSDFRNIIPPTSLNSMQIPVSTTRTSKLSTPTKIRPVANPKSVKKQSSKPNSAAVANSKSAKKQSSKPSSAAVANPKSAKKQSSKPSNAGCVKKVIEFFNSYNHTFYIFDIVEEFSYKYQEIYQEDNIHLLPFNHNPRVLLEMLNKLLSDRLNQEKTDSRNFIKLEILAKEYYEKLTSAEETQGNSH</sequence>
<gene>
    <name evidence="2" type="ORF">C1645_835772</name>
</gene>
<feature type="region of interest" description="Disordered" evidence="1">
    <location>
        <begin position="325"/>
        <end position="397"/>
    </location>
</feature>
<dbReference type="Proteomes" id="UP000265703">
    <property type="component" value="Unassembled WGS sequence"/>
</dbReference>
<feature type="region of interest" description="Disordered" evidence="1">
    <location>
        <begin position="161"/>
        <end position="183"/>
    </location>
</feature>
<evidence type="ECO:0000313" key="3">
    <source>
        <dbReference type="Proteomes" id="UP000265703"/>
    </source>
</evidence>
<evidence type="ECO:0000256" key="1">
    <source>
        <dbReference type="SAM" id="MobiDB-lite"/>
    </source>
</evidence>
<feature type="compositionally biased region" description="Low complexity" evidence="1">
    <location>
        <begin position="7"/>
        <end position="16"/>
    </location>
</feature>
<protein>
    <submittedName>
        <fullName evidence="2">Uncharacterized protein</fullName>
    </submittedName>
</protein>